<sequence>MGVEWRQADENIHLFKRYDRKSGELKFRKTRVDLIFDTMMGPVCGRGLRQRRFRRKIHP</sequence>
<reference evidence="1 2" key="1">
    <citation type="journal article" date="2015" name="Appl. Environ. Microbiol.">
        <title>The Geoglobus acetivorans genome: Fe(III) reduction, acetate utilization, autotrophic growth, and degradation of aromatic compounds in a hyperthermophilic archaeon.</title>
        <authorList>
            <person name="Mardanov A.V."/>
            <person name="Slododkina G.B."/>
            <person name="Slobodkin A.I."/>
            <person name="Beletsky A.V."/>
            <person name="Gavrilov S.N."/>
            <person name="Kublanov I.V."/>
            <person name="Bonch-Osmolovskaya E.A."/>
            <person name="Skryabin K.G."/>
            <person name="Ravin N.V."/>
        </authorList>
    </citation>
    <scope>NUCLEOTIDE SEQUENCE [LARGE SCALE GENOMIC DNA]</scope>
    <source>
        <strain evidence="1 2">SBH6</strain>
    </source>
</reference>
<dbReference type="EMBL" id="CP009552">
    <property type="protein sequence ID" value="AIY89515.1"/>
    <property type="molecule type" value="Genomic_DNA"/>
</dbReference>
<proteinExistence type="predicted"/>
<protein>
    <submittedName>
        <fullName evidence="1">Uncharacterized protein</fullName>
    </submittedName>
</protein>
<evidence type="ECO:0000313" key="1">
    <source>
        <dbReference type="EMBL" id="AIY89515.1"/>
    </source>
</evidence>
<dbReference type="KEGG" id="gac:GACE_0457"/>
<dbReference type="HOGENOM" id="CLU_2949120_0_0_2"/>
<accession>A0A0A7GBT8</accession>
<dbReference type="AlphaFoldDB" id="A0A0A7GBT8"/>
<gene>
    <name evidence="1" type="ORF">GACE_0457</name>
</gene>
<name>A0A0A7GBT8_GEOAI</name>
<organism evidence="1 2">
    <name type="scientific">Geoglobus acetivorans</name>
    <dbReference type="NCBI Taxonomy" id="565033"/>
    <lineage>
        <taxon>Archaea</taxon>
        <taxon>Methanobacteriati</taxon>
        <taxon>Methanobacteriota</taxon>
        <taxon>Archaeoglobi</taxon>
        <taxon>Archaeoglobales</taxon>
        <taxon>Archaeoglobaceae</taxon>
        <taxon>Geoglobus</taxon>
    </lineage>
</organism>
<evidence type="ECO:0000313" key="2">
    <source>
        <dbReference type="Proteomes" id="UP000030624"/>
    </source>
</evidence>
<dbReference type="STRING" id="565033.GACE_0457"/>
<dbReference type="Gene3D" id="1.10.420.10">
    <property type="entry name" value="Peroxidase, domain 2"/>
    <property type="match status" value="1"/>
</dbReference>
<dbReference type="Proteomes" id="UP000030624">
    <property type="component" value="Chromosome"/>
</dbReference>